<feature type="compositionally biased region" description="Basic and acidic residues" evidence="1">
    <location>
        <begin position="63"/>
        <end position="72"/>
    </location>
</feature>
<dbReference type="EMBL" id="JADJZA010000007">
    <property type="protein sequence ID" value="MBK9297799.1"/>
    <property type="molecule type" value="Genomic_DNA"/>
</dbReference>
<evidence type="ECO:0000313" key="4">
    <source>
        <dbReference type="Proteomes" id="UP000727993"/>
    </source>
</evidence>
<keyword evidence="2" id="KW-0472">Membrane</keyword>
<feature type="transmembrane region" description="Helical" evidence="2">
    <location>
        <begin position="147"/>
        <end position="166"/>
    </location>
</feature>
<dbReference type="Proteomes" id="UP000727993">
    <property type="component" value="Unassembled WGS sequence"/>
</dbReference>
<evidence type="ECO:0000313" key="3">
    <source>
        <dbReference type="EMBL" id="MBK9297799.1"/>
    </source>
</evidence>
<reference evidence="3 4" key="1">
    <citation type="submission" date="2020-10" db="EMBL/GenBank/DDBJ databases">
        <title>Connecting structure to function with the recovery of over 1000 high-quality activated sludge metagenome-assembled genomes encoding full-length rRNA genes using long-read sequencing.</title>
        <authorList>
            <person name="Singleton C.M."/>
            <person name="Petriglieri F."/>
            <person name="Kristensen J.M."/>
            <person name="Kirkegaard R.H."/>
            <person name="Michaelsen T.Y."/>
            <person name="Andersen M.H."/>
            <person name="Karst S.M."/>
            <person name="Dueholm M.S."/>
            <person name="Nielsen P.H."/>
            <person name="Albertsen M."/>
        </authorList>
    </citation>
    <scope>NUCLEOTIDE SEQUENCE [LARGE SCALE GENOMIC DNA]</scope>
    <source>
        <strain evidence="3">Lyne_18-Q3-R50-59_MAXAC.006</strain>
    </source>
</reference>
<comment type="caution">
    <text evidence="3">The sequence shown here is derived from an EMBL/GenBank/DDBJ whole genome shotgun (WGS) entry which is preliminary data.</text>
</comment>
<evidence type="ECO:0000256" key="1">
    <source>
        <dbReference type="SAM" id="MobiDB-lite"/>
    </source>
</evidence>
<evidence type="ECO:0000256" key="2">
    <source>
        <dbReference type="SAM" id="Phobius"/>
    </source>
</evidence>
<name>A0A936NF74_9ACTN</name>
<dbReference type="AlphaFoldDB" id="A0A936NF74"/>
<sequence>MAGYDPKGKRARSAKPAGDSTVPIDAMLNATGEHAVTNVDPTPTPPDGVSLADFEAATLPPEASREGKRNTEDTEAVVVDPVDVEPIDQAAANDPEDPTPPEAPLPLEDVLPAIDDLPIEDGLPSAPERREPLVPAAAPPDEDDRRLLIAAGAVLVVTAIAGVIAWRRKR</sequence>
<feature type="region of interest" description="Disordered" evidence="1">
    <location>
        <begin position="1"/>
        <end position="140"/>
    </location>
</feature>
<keyword evidence="2" id="KW-0812">Transmembrane</keyword>
<keyword evidence="2" id="KW-1133">Transmembrane helix</keyword>
<gene>
    <name evidence="3" type="ORF">IPN02_13400</name>
</gene>
<organism evidence="3 4">
    <name type="scientific">Candidatus Neomicrothrix subdominans</name>
    <dbReference type="NCBI Taxonomy" id="2954438"/>
    <lineage>
        <taxon>Bacteria</taxon>
        <taxon>Bacillati</taxon>
        <taxon>Actinomycetota</taxon>
        <taxon>Acidimicrobiia</taxon>
        <taxon>Acidimicrobiales</taxon>
        <taxon>Microthrixaceae</taxon>
        <taxon>Candidatus Neomicrothrix</taxon>
    </lineage>
</organism>
<accession>A0A936NF74</accession>
<proteinExistence type="predicted"/>
<protein>
    <submittedName>
        <fullName evidence="3">Uncharacterized protein</fullName>
    </submittedName>
</protein>